<dbReference type="RefSeq" id="WP_103201469.1">
    <property type="nucleotide sequence ID" value="NZ_CVTD020000005.1"/>
</dbReference>
<dbReference type="InterPro" id="IPR013022">
    <property type="entry name" value="Xyl_isomerase-like_TIM-brl"/>
</dbReference>
<dbReference type="AlphaFoldDB" id="A0A0H5SE18"/>
<evidence type="ECO:0000259" key="1">
    <source>
        <dbReference type="Pfam" id="PF01261"/>
    </source>
</evidence>
<dbReference type="SUPFAM" id="SSF51658">
    <property type="entry name" value="Xylose isomerase-like"/>
    <property type="match status" value="1"/>
</dbReference>
<dbReference type="Pfam" id="PF01261">
    <property type="entry name" value="AP_endonuc_2"/>
    <property type="match status" value="1"/>
</dbReference>
<accession>A0A0H5SE18</accession>
<dbReference type="Proteomes" id="UP000236497">
    <property type="component" value="Unassembled WGS sequence"/>
</dbReference>
<dbReference type="InterPro" id="IPR036237">
    <property type="entry name" value="Xyl_isomerase-like_sf"/>
</dbReference>
<gene>
    <name evidence="2" type="ORF">HHT355_0065</name>
</gene>
<protein>
    <recommendedName>
        <fullName evidence="1">Xylose isomerase-like TIM barrel domain-containing protein</fullName>
    </recommendedName>
</protein>
<evidence type="ECO:0000313" key="3">
    <source>
        <dbReference type="Proteomes" id="UP000236497"/>
    </source>
</evidence>
<dbReference type="InterPro" id="IPR050312">
    <property type="entry name" value="IolE/XylAMocC-like"/>
</dbReference>
<proteinExistence type="predicted"/>
<evidence type="ECO:0000313" key="2">
    <source>
        <dbReference type="EMBL" id="CRZ33280.1"/>
    </source>
</evidence>
<dbReference type="PANTHER" id="PTHR12110">
    <property type="entry name" value="HYDROXYPYRUVATE ISOMERASE"/>
    <property type="match status" value="1"/>
</dbReference>
<keyword evidence="3" id="KW-1185">Reference proteome</keyword>
<reference evidence="2 3" key="1">
    <citation type="submission" date="2015-06" db="EMBL/GenBank/DDBJ databases">
        <authorList>
            <person name="Wibberg Daniel"/>
        </authorList>
    </citation>
    <scope>NUCLEOTIDE SEQUENCE [LARGE SCALE GENOMIC DNA]</scope>
    <source>
        <strain evidence="2 3">T3/55T</strain>
    </source>
</reference>
<dbReference type="EMBL" id="CVTD020000005">
    <property type="protein sequence ID" value="CRZ33280.1"/>
    <property type="molecule type" value="Genomic_DNA"/>
</dbReference>
<organism evidence="2 3">
    <name type="scientific">Herbinix hemicellulosilytica</name>
    <dbReference type="NCBI Taxonomy" id="1564487"/>
    <lineage>
        <taxon>Bacteria</taxon>
        <taxon>Bacillati</taxon>
        <taxon>Bacillota</taxon>
        <taxon>Clostridia</taxon>
        <taxon>Lachnospirales</taxon>
        <taxon>Lachnospiraceae</taxon>
        <taxon>Herbinix</taxon>
    </lineage>
</organism>
<dbReference type="Gene3D" id="3.20.20.150">
    <property type="entry name" value="Divalent-metal-dependent TIM barrel enzymes"/>
    <property type="match status" value="1"/>
</dbReference>
<feature type="domain" description="Xylose isomerase-like TIM barrel" evidence="1">
    <location>
        <begin position="18"/>
        <end position="268"/>
    </location>
</feature>
<sequence length="278" mass="32113">MRIGGGIEKPYSNPDEWLALVKDLGYSAVLVPVSYDDPKEVKQEYKRYIENNNLVLGEVGVWRNPISPNEAERKEALEYCKKQLALADEMDANCCVNVAGSRGELWDGFYSENYTKDTYALIVDTVRDIIDSVNPKNTYYTLEPMPWMIPDSPDVYLQLIKDIDRKAFAVHMDFTNMINNPYRYVHRSEFIKECFEKLGPYIKSIHIKDVNMKKVFPCVIEECMPGKGTIDYGLVLRLCESLGPETTVFVEHLNTYDEYKEAVRYVRSVAEKENIKII</sequence>
<dbReference type="OrthoDB" id="128241at2"/>
<name>A0A0H5SE18_HERHM</name>